<sequence>MKVLFDHQIFALQSYGGISRYFFELMTHLQNFKNVTVKNSILYSRNVYLDDRFPHSEYVNYENWLFPGYFKGKNRLFKILQNFGLAPDHERKMKEFVFHELKIGKYDIFHPTYYDPYFIDHLSEIGRPFVCTVYDLIHEKFPDFFPDSEELIKNKILSINSAKRIIAISQSTKKDLIDIYNISPEKIDVVYLAVEGKRKVSSDRNDREKYILFVGNRSHYKNFIFFIESVFPLLNEFPDLLLYAAGGGDFTLEEICLFRKLELDDRIIHRKFNDDVSLMELYRNATIFVFPSLYEGFGIPLLEAMSAGCPVVCSNTSSFLEVGGESVQYFDPTNSESIEKSIREVLTRIDLQIHLRESGLKNVTRFSWEKTASDTRRVYEKSINY</sequence>
<dbReference type="AlphaFoldDB" id="R9A7K0"/>
<organism evidence="4 5">
    <name type="scientific">Leptospira wolbachii serovar Codice str. CDC</name>
    <dbReference type="NCBI Taxonomy" id="1218599"/>
    <lineage>
        <taxon>Bacteria</taxon>
        <taxon>Pseudomonadati</taxon>
        <taxon>Spirochaetota</taxon>
        <taxon>Spirochaetia</taxon>
        <taxon>Leptospirales</taxon>
        <taxon>Leptospiraceae</taxon>
        <taxon>Leptospira</taxon>
    </lineage>
</organism>
<dbReference type="PANTHER" id="PTHR46401">
    <property type="entry name" value="GLYCOSYLTRANSFERASE WBBK-RELATED"/>
    <property type="match status" value="1"/>
</dbReference>
<evidence type="ECO:0000313" key="5">
    <source>
        <dbReference type="Proteomes" id="UP000013984"/>
    </source>
</evidence>
<name>R9A7K0_9LEPT</name>
<dbReference type="Gene3D" id="3.40.50.2000">
    <property type="entry name" value="Glycogen Phosphorylase B"/>
    <property type="match status" value="2"/>
</dbReference>
<dbReference type="SUPFAM" id="SSF53756">
    <property type="entry name" value="UDP-Glycosyltransferase/glycogen phosphorylase"/>
    <property type="match status" value="1"/>
</dbReference>
<evidence type="ECO:0000313" key="4">
    <source>
        <dbReference type="EMBL" id="EOQ97999.1"/>
    </source>
</evidence>
<gene>
    <name evidence="4" type="ORF">LEP1GSC195_1114</name>
</gene>
<protein>
    <submittedName>
        <fullName evidence="4">Glycosyltransferase, group 1 family protein</fullName>
        <ecNumber evidence="4">2.4.-.-</ecNumber>
    </submittedName>
</protein>
<evidence type="ECO:0000259" key="2">
    <source>
        <dbReference type="Pfam" id="PF00534"/>
    </source>
</evidence>
<dbReference type="RefSeq" id="WP_015679948.1">
    <property type="nucleotide sequence ID" value="NZ_AOGZ02000008.1"/>
</dbReference>
<dbReference type="GO" id="GO:0016757">
    <property type="term" value="F:glycosyltransferase activity"/>
    <property type="evidence" value="ECO:0007669"/>
    <property type="project" value="UniProtKB-KW"/>
</dbReference>
<accession>R9A7K0</accession>
<dbReference type="PANTHER" id="PTHR46401:SF2">
    <property type="entry name" value="GLYCOSYLTRANSFERASE WBBK-RELATED"/>
    <property type="match status" value="1"/>
</dbReference>
<dbReference type="GO" id="GO:0009103">
    <property type="term" value="P:lipopolysaccharide biosynthetic process"/>
    <property type="evidence" value="ECO:0007669"/>
    <property type="project" value="TreeGrafter"/>
</dbReference>
<dbReference type="Proteomes" id="UP000013984">
    <property type="component" value="Unassembled WGS sequence"/>
</dbReference>
<dbReference type="EC" id="2.4.-.-" evidence="4"/>
<feature type="domain" description="Glycosyltransferase subfamily 4-like N-terminal" evidence="3">
    <location>
        <begin position="15"/>
        <end position="194"/>
    </location>
</feature>
<dbReference type="Pfam" id="PF13439">
    <property type="entry name" value="Glyco_transf_4"/>
    <property type="match status" value="1"/>
</dbReference>
<evidence type="ECO:0000256" key="1">
    <source>
        <dbReference type="ARBA" id="ARBA00022679"/>
    </source>
</evidence>
<reference evidence="4" key="1">
    <citation type="submission" date="2013-04" db="EMBL/GenBank/DDBJ databases">
        <authorList>
            <person name="Harkins D.M."/>
            <person name="Durkin A.S."/>
            <person name="Brinkac L.M."/>
            <person name="Haft D.H."/>
            <person name="Selengut J.D."/>
            <person name="Sanka R."/>
            <person name="DePew J."/>
            <person name="Purushe J."/>
            <person name="Galloway R.L."/>
            <person name="Vinetz J.M."/>
            <person name="Sutton G.G."/>
            <person name="Nierman W.C."/>
            <person name="Fouts D.E."/>
        </authorList>
    </citation>
    <scope>NUCLEOTIDE SEQUENCE [LARGE SCALE GENOMIC DNA]</scope>
    <source>
        <strain evidence="4">CDC</strain>
    </source>
</reference>
<keyword evidence="4" id="KW-0328">Glycosyltransferase</keyword>
<keyword evidence="5" id="KW-1185">Reference proteome</keyword>
<keyword evidence="1 4" id="KW-0808">Transferase</keyword>
<dbReference type="Pfam" id="PF00534">
    <property type="entry name" value="Glycos_transf_1"/>
    <property type="match status" value="1"/>
</dbReference>
<dbReference type="InterPro" id="IPR028098">
    <property type="entry name" value="Glyco_trans_4-like_N"/>
</dbReference>
<dbReference type="EMBL" id="AOGZ02000008">
    <property type="protein sequence ID" value="EOQ97999.1"/>
    <property type="molecule type" value="Genomic_DNA"/>
</dbReference>
<feature type="domain" description="Glycosyl transferase family 1" evidence="2">
    <location>
        <begin position="200"/>
        <end position="356"/>
    </location>
</feature>
<dbReference type="OrthoDB" id="9797829at2"/>
<proteinExistence type="predicted"/>
<comment type="caution">
    <text evidence="4">The sequence shown here is derived from an EMBL/GenBank/DDBJ whole genome shotgun (WGS) entry which is preliminary data.</text>
</comment>
<dbReference type="STRING" id="1218599.LEP1GSC195_1114"/>
<dbReference type="CDD" id="cd03809">
    <property type="entry name" value="GT4_MtfB-like"/>
    <property type="match status" value="1"/>
</dbReference>
<dbReference type="InterPro" id="IPR001296">
    <property type="entry name" value="Glyco_trans_1"/>
</dbReference>
<evidence type="ECO:0000259" key="3">
    <source>
        <dbReference type="Pfam" id="PF13439"/>
    </source>
</evidence>